<sequence length="77" mass="9324">MFYEQKLNNNFFDKLDFISIAAYFELSNKPVNTVDELISALHSSTVNNRGQNIKQEIYNLYKAHRKPIFFWRIRFFK</sequence>
<dbReference type="EMBL" id="UFWD01000001">
    <property type="protein sequence ID" value="SUY22544.1"/>
    <property type="molecule type" value="Genomic_DNA"/>
</dbReference>
<dbReference type="Gene3D" id="3.20.20.80">
    <property type="entry name" value="Glycosidases"/>
    <property type="match status" value="1"/>
</dbReference>
<accession>A0A381I7T0</accession>
<name>A0A381I7T0_CLODI</name>
<protein>
    <submittedName>
        <fullName evidence="1">Putative enzyme with TIM-barrel fold</fullName>
    </submittedName>
</protein>
<dbReference type="AlphaFoldDB" id="A0A381I7T0"/>
<proteinExistence type="predicted"/>
<organism evidence="1">
    <name type="scientific">Clostridioides difficile</name>
    <name type="common">Peptoclostridium difficile</name>
    <dbReference type="NCBI Taxonomy" id="1496"/>
    <lineage>
        <taxon>Bacteria</taxon>
        <taxon>Bacillati</taxon>
        <taxon>Bacillota</taxon>
        <taxon>Clostridia</taxon>
        <taxon>Peptostreptococcales</taxon>
        <taxon>Peptostreptococcaceae</taxon>
        <taxon>Clostridioides</taxon>
    </lineage>
</organism>
<gene>
    <name evidence="1" type="ORF">NCTC13307_01253</name>
</gene>
<reference evidence="1" key="1">
    <citation type="submission" date="2018-06" db="EMBL/GenBank/DDBJ databases">
        <authorList>
            <consortium name="Pathogen Informatics"/>
            <person name="Doyle S."/>
        </authorList>
    </citation>
    <scope>NUCLEOTIDE SEQUENCE</scope>
    <source>
        <strain evidence="1">NCTC13307</strain>
    </source>
</reference>
<evidence type="ECO:0000313" key="1">
    <source>
        <dbReference type="EMBL" id="SUY22544.1"/>
    </source>
</evidence>